<keyword evidence="3 5" id="KW-0285">Flavoprotein</keyword>
<protein>
    <submittedName>
        <fullName evidence="9">Alkylation response protein AidB-like acyl-CoA dehydrogenase</fullName>
    </submittedName>
</protein>
<dbReference type="SUPFAM" id="SSF56645">
    <property type="entry name" value="Acyl-CoA dehydrogenase NM domain-like"/>
    <property type="match status" value="1"/>
</dbReference>
<evidence type="ECO:0000256" key="2">
    <source>
        <dbReference type="ARBA" id="ARBA00009347"/>
    </source>
</evidence>
<dbReference type="InterPro" id="IPR036250">
    <property type="entry name" value="AcylCo_DH-like_C"/>
</dbReference>
<evidence type="ECO:0000259" key="7">
    <source>
        <dbReference type="Pfam" id="PF02770"/>
    </source>
</evidence>
<dbReference type="InterPro" id="IPR037069">
    <property type="entry name" value="AcylCoA_DH/ox_N_sf"/>
</dbReference>
<feature type="domain" description="Acyl-CoA dehydrogenase/oxidase N-terminal" evidence="8">
    <location>
        <begin position="10"/>
        <end position="110"/>
    </location>
</feature>
<evidence type="ECO:0000256" key="5">
    <source>
        <dbReference type="RuleBase" id="RU362125"/>
    </source>
</evidence>
<evidence type="ECO:0000256" key="4">
    <source>
        <dbReference type="ARBA" id="ARBA00022827"/>
    </source>
</evidence>
<dbReference type="InterPro" id="IPR006091">
    <property type="entry name" value="Acyl-CoA_Oxase/DH_mid-dom"/>
</dbReference>
<dbReference type="InterPro" id="IPR046373">
    <property type="entry name" value="Acyl-CoA_Oxase/DH_mid-dom_sf"/>
</dbReference>
<evidence type="ECO:0000256" key="3">
    <source>
        <dbReference type="ARBA" id="ARBA00022630"/>
    </source>
</evidence>
<name>A0ABS2M1L4_9ACTN</name>
<dbReference type="InterPro" id="IPR013786">
    <property type="entry name" value="AcylCoA_DH/ox_N"/>
</dbReference>
<proteinExistence type="inferred from homology"/>
<dbReference type="RefSeq" id="WP_204944899.1">
    <property type="nucleotide sequence ID" value="NZ_JAFBBP010000001.1"/>
</dbReference>
<dbReference type="Gene3D" id="1.10.540.10">
    <property type="entry name" value="Acyl-CoA dehydrogenase/oxidase, N-terminal domain"/>
    <property type="match status" value="1"/>
</dbReference>
<evidence type="ECO:0000313" key="9">
    <source>
        <dbReference type="EMBL" id="MBM7494315.1"/>
    </source>
</evidence>
<evidence type="ECO:0000313" key="10">
    <source>
        <dbReference type="Proteomes" id="UP000764837"/>
    </source>
</evidence>
<accession>A0ABS2M1L4</accession>
<feature type="domain" description="Acyl-CoA oxidase/dehydrogenase middle" evidence="7">
    <location>
        <begin position="117"/>
        <end position="209"/>
    </location>
</feature>
<dbReference type="EMBL" id="JAFBBP010000001">
    <property type="protein sequence ID" value="MBM7494315.1"/>
    <property type="molecule type" value="Genomic_DNA"/>
</dbReference>
<dbReference type="SUPFAM" id="SSF47203">
    <property type="entry name" value="Acyl-CoA dehydrogenase C-terminal domain-like"/>
    <property type="match status" value="1"/>
</dbReference>
<keyword evidence="5" id="KW-0560">Oxidoreductase</keyword>
<dbReference type="PANTHER" id="PTHR43884:SF12">
    <property type="entry name" value="ISOVALERYL-COA DEHYDROGENASE, MITOCHONDRIAL-RELATED"/>
    <property type="match status" value="1"/>
</dbReference>
<dbReference type="InterPro" id="IPR009075">
    <property type="entry name" value="AcylCo_DH/oxidase_C"/>
</dbReference>
<keyword evidence="4 5" id="KW-0274">FAD</keyword>
<evidence type="ECO:0000259" key="8">
    <source>
        <dbReference type="Pfam" id="PF02771"/>
    </source>
</evidence>
<evidence type="ECO:0000256" key="1">
    <source>
        <dbReference type="ARBA" id="ARBA00001974"/>
    </source>
</evidence>
<dbReference type="InterPro" id="IPR009100">
    <property type="entry name" value="AcylCoA_DH/oxidase_NM_dom_sf"/>
</dbReference>
<dbReference type="PIRSF" id="PIRSF016578">
    <property type="entry name" value="HsaA"/>
    <property type="match status" value="1"/>
</dbReference>
<dbReference type="Gene3D" id="2.40.110.10">
    <property type="entry name" value="Butyryl-CoA Dehydrogenase, subunit A, domain 2"/>
    <property type="match status" value="1"/>
</dbReference>
<keyword evidence="10" id="KW-1185">Reference proteome</keyword>
<comment type="cofactor">
    <cofactor evidence="1 5">
        <name>FAD</name>
        <dbReference type="ChEBI" id="CHEBI:57692"/>
    </cofactor>
</comment>
<dbReference type="PANTHER" id="PTHR43884">
    <property type="entry name" value="ACYL-COA DEHYDROGENASE"/>
    <property type="match status" value="1"/>
</dbReference>
<feature type="domain" description="Acyl-CoA dehydrogenase/oxidase C-terminal" evidence="6">
    <location>
        <begin position="221"/>
        <end position="369"/>
    </location>
</feature>
<evidence type="ECO:0000259" key="6">
    <source>
        <dbReference type="Pfam" id="PF00441"/>
    </source>
</evidence>
<organism evidence="9 10">
    <name type="scientific">Micromonospora luteifusca</name>
    <dbReference type="NCBI Taxonomy" id="709860"/>
    <lineage>
        <taxon>Bacteria</taxon>
        <taxon>Bacillati</taxon>
        <taxon>Actinomycetota</taxon>
        <taxon>Actinomycetes</taxon>
        <taxon>Micromonosporales</taxon>
        <taxon>Micromonosporaceae</taxon>
        <taxon>Micromonospora</taxon>
    </lineage>
</organism>
<dbReference type="Pfam" id="PF02770">
    <property type="entry name" value="Acyl-CoA_dh_M"/>
    <property type="match status" value="1"/>
</dbReference>
<gene>
    <name evidence="9" type="ORF">JOD64_005537</name>
</gene>
<dbReference type="Pfam" id="PF00441">
    <property type="entry name" value="Acyl-CoA_dh_1"/>
    <property type="match status" value="1"/>
</dbReference>
<dbReference type="Pfam" id="PF02771">
    <property type="entry name" value="Acyl-CoA_dh_N"/>
    <property type="match status" value="1"/>
</dbReference>
<comment type="caution">
    <text evidence="9">The sequence shown here is derived from an EMBL/GenBank/DDBJ whole genome shotgun (WGS) entry which is preliminary data.</text>
</comment>
<dbReference type="Proteomes" id="UP000764837">
    <property type="component" value="Unassembled WGS sequence"/>
</dbReference>
<comment type="similarity">
    <text evidence="2 5">Belongs to the acyl-CoA dehydrogenase family.</text>
</comment>
<reference evidence="9 10" key="1">
    <citation type="submission" date="2021-01" db="EMBL/GenBank/DDBJ databases">
        <title>Sequencing the genomes of 1000 actinobacteria strains.</title>
        <authorList>
            <person name="Klenk H.-P."/>
        </authorList>
    </citation>
    <scope>NUCLEOTIDE SEQUENCE [LARGE SCALE GENOMIC DNA]</scope>
    <source>
        <strain evidence="9 10">DSM 100204</strain>
    </source>
</reference>
<sequence length="369" mass="39442">MTVTELAGAALLDEVVRLTRDELRPSADAAEEAKEFPRELVRRLCELGLVRLGLPESRSGLVFCRAIETLASGWLAVAESVHLQVLAAVGPARFGGTHVRDDVLPTMLSGAVIGGNCFSEPNAGSDLSHLETTAVLDGDRYRLNGEKSWVGHANVGGVFNVYCRTAGGGLGGITCLLVDADSPGLSVHRPVRKMGVRALPTATITFTDVLVPRDRVIGRPNRGMLVASDVFVQGRIGLAACAVGLAQGALEYAVAYAKKRIQFGQPVIQFQGVSFLLADMATQIQAARQLLHYAVTRRDAGHDVSVEAAQAKLFSTDVAMRVTTDAVQVLGAYGYTQDSPAERWMREAKLLQIIEGTNQIQRAAIAARL</sequence>
<dbReference type="Gene3D" id="1.20.140.10">
    <property type="entry name" value="Butyryl-CoA Dehydrogenase, subunit A, domain 3"/>
    <property type="match status" value="1"/>
</dbReference>